<organism evidence="1 2">
    <name type="scientific">Streptomyces dengpaensis</name>
    <dbReference type="NCBI Taxonomy" id="2049881"/>
    <lineage>
        <taxon>Bacteria</taxon>
        <taxon>Bacillati</taxon>
        <taxon>Actinomycetota</taxon>
        <taxon>Actinomycetes</taxon>
        <taxon>Kitasatosporales</taxon>
        <taxon>Streptomycetaceae</taxon>
        <taxon>Streptomyces</taxon>
    </lineage>
</organism>
<evidence type="ECO:0000313" key="1">
    <source>
        <dbReference type="EMBL" id="AVH58670.1"/>
    </source>
</evidence>
<reference evidence="1 2" key="1">
    <citation type="submission" date="2018-02" db="EMBL/GenBank/DDBJ databases">
        <title>Complete genome sequence of Streptomyces dengpaensis, the producer of angucyclines.</title>
        <authorList>
            <person name="Yumei L."/>
        </authorList>
    </citation>
    <scope>NUCLEOTIDE SEQUENCE [LARGE SCALE GENOMIC DNA]</scope>
    <source>
        <strain evidence="1 2">XZHG99</strain>
    </source>
</reference>
<gene>
    <name evidence="1" type="ORF">C4B68_26140</name>
</gene>
<protein>
    <submittedName>
        <fullName evidence="1">Uncharacterized protein</fullName>
    </submittedName>
</protein>
<keyword evidence="2" id="KW-1185">Reference proteome</keyword>
<proteinExistence type="predicted"/>
<sequence>MGPVESAVRDDVKDLGQLLGVEPTLAELAYRVAREIDQGGGEEGRQMSALSRELRLTLQQLTQGHGGGIDDEFGDLAAPE</sequence>
<name>A0ABN5I6E0_9ACTN</name>
<accession>A0ABN5I6E0</accession>
<evidence type="ECO:0000313" key="2">
    <source>
        <dbReference type="Proteomes" id="UP000238413"/>
    </source>
</evidence>
<dbReference type="Proteomes" id="UP000238413">
    <property type="component" value="Chromosome"/>
</dbReference>
<dbReference type="EMBL" id="CP026652">
    <property type="protein sequence ID" value="AVH58670.1"/>
    <property type="molecule type" value="Genomic_DNA"/>
</dbReference>